<reference evidence="2 3" key="1">
    <citation type="submission" date="2015-01" db="EMBL/GenBank/DDBJ databases">
        <title>The Genome Sequence of Ochroconis gallopava CBS43764.</title>
        <authorList>
            <consortium name="The Broad Institute Genomics Platform"/>
            <person name="Cuomo C."/>
            <person name="de Hoog S."/>
            <person name="Gorbushina A."/>
            <person name="Stielow B."/>
            <person name="Teixiera M."/>
            <person name="Abouelleil A."/>
            <person name="Chapman S.B."/>
            <person name="Priest M."/>
            <person name="Young S.K."/>
            <person name="Wortman J."/>
            <person name="Nusbaum C."/>
            <person name="Birren B."/>
        </authorList>
    </citation>
    <scope>NUCLEOTIDE SEQUENCE [LARGE SCALE GENOMIC DNA]</scope>
    <source>
        <strain evidence="2 3">CBS 43764</strain>
    </source>
</reference>
<dbReference type="VEuPathDB" id="FungiDB:PV09_01876"/>
<evidence type="ECO:0000313" key="3">
    <source>
        <dbReference type="Proteomes" id="UP000053259"/>
    </source>
</evidence>
<dbReference type="PANTHER" id="PTHR12905:SF0">
    <property type="entry name" value="CALCINEURIN-LIKE PHOSPHOESTERASE DOMAIN-CONTAINING PROTEIN"/>
    <property type="match status" value="1"/>
</dbReference>
<dbReference type="InterPro" id="IPR004843">
    <property type="entry name" value="Calcineurin-like_PHP"/>
</dbReference>
<dbReference type="PANTHER" id="PTHR12905">
    <property type="entry name" value="METALLOPHOSPHOESTERASE"/>
    <property type="match status" value="1"/>
</dbReference>
<dbReference type="CDD" id="cd07379">
    <property type="entry name" value="MPP_239FB"/>
    <property type="match status" value="1"/>
</dbReference>
<dbReference type="HOGENOM" id="CLU_041441_2_1_1"/>
<sequence>MASGQRQRAEGADGIKTRFLIMSDTHEGFQHRLGRTAPWAGADGSFRPPLPRADVLIHSGDLTMVGTMEQYRGALRLLAGVDAELKLVVAGNHDLSLHGAYYVHDATARRIAGRHYDAADARRARELWTGDEARRAGVTYLDEGAHVFTLASGARLAVYASPWQPFFHNWAFNYPLTEDRWNPPERIVTSELTPEVAPAPPHRDPHPIPDGADLDVVITHGPPYGHLDATSRGARAGCPHLLNALNRVRPRMHCFGHIHEAWGAELVTWSPADTGARVGGSATAPVGRFGETTEVLGSLVPGPNRQTPSDKDAIERRANYLDVSSDSKRPLRAGSETLLVNSCIMDLGYDTNGSAWLVDMDLPRAEAASGTGHIHGARDAMI</sequence>
<dbReference type="EMBL" id="KN847532">
    <property type="protein sequence ID" value="KIW07977.1"/>
    <property type="molecule type" value="Genomic_DNA"/>
</dbReference>
<dbReference type="GeneID" id="27309849"/>
<dbReference type="AlphaFoldDB" id="A0A0D1Z4V3"/>
<dbReference type="Pfam" id="PF00149">
    <property type="entry name" value="Metallophos"/>
    <property type="match status" value="1"/>
</dbReference>
<evidence type="ECO:0000259" key="1">
    <source>
        <dbReference type="Pfam" id="PF00149"/>
    </source>
</evidence>
<dbReference type="RefSeq" id="XP_016217846.1">
    <property type="nucleotide sequence ID" value="XM_016354834.1"/>
</dbReference>
<keyword evidence="3" id="KW-1185">Reference proteome</keyword>
<protein>
    <recommendedName>
        <fullName evidence="1">Calcineurin-like phosphoesterase domain-containing protein</fullName>
    </recommendedName>
</protein>
<dbReference type="OrthoDB" id="630188at2759"/>
<dbReference type="InterPro" id="IPR029052">
    <property type="entry name" value="Metallo-depent_PP-like"/>
</dbReference>
<dbReference type="SUPFAM" id="SSF56300">
    <property type="entry name" value="Metallo-dependent phosphatases"/>
    <property type="match status" value="1"/>
</dbReference>
<feature type="domain" description="Calcineurin-like phosphoesterase" evidence="1">
    <location>
        <begin position="18"/>
        <end position="260"/>
    </location>
</feature>
<name>A0A0D1Z4V3_9PEZI</name>
<gene>
    <name evidence="2" type="ORF">PV09_01876</name>
</gene>
<dbReference type="Gene3D" id="3.60.21.10">
    <property type="match status" value="1"/>
</dbReference>
<accession>A0A0D1Z4V3</accession>
<proteinExistence type="predicted"/>
<dbReference type="GO" id="GO:0016787">
    <property type="term" value="F:hydrolase activity"/>
    <property type="evidence" value="ECO:0007669"/>
    <property type="project" value="InterPro"/>
</dbReference>
<dbReference type="InterPro" id="IPR051693">
    <property type="entry name" value="UPF0046_metallophosphoest"/>
</dbReference>
<dbReference type="InParanoid" id="A0A0D1Z4V3"/>
<dbReference type="Proteomes" id="UP000053259">
    <property type="component" value="Unassembled WGS sequence"/>
</dbReference>
<organism evidence="2 3">
    <name type="scientific">Verruconis gallopava</name>
    <dbReference type="NCBI Taxonomy" id="253628"/>
    <lineage>
        <taxon>Eukaryota</taxon>
        <taxon>Fungi</taxon>
        <taxon>Dikarya</taxon>
        <taxon>Ascomycota</taxon>
        <taxon>Pezizomycotina</taxon>
        <taxon>Dothideomycetes</taxon>
        <taxon>Pleosporomycetidae</taxon>
        <taxon>Venturiales</taxon>
        <taxon>Sympoventuriaceae</taxon>
        <taxon>Verruconis</taxon>
    </lineage>
</organism>
<evidence type="ECO:0000313" key="2">
    <source>
        <dbReference type="EMBL" id="KIW07977.1"/>
    </source>
</evidence>